<dbReference type="InterPro" id="IPR000938">
    <property type="entry name" value="CAP-Gly_domain"/>
</dbReference>
<dbReference type="InterPro" id="IPR032675">
    <property type="entry name" value="LRR_dom_sf"/>
</dbReference>
<dbReference type="Pfam" id="PF01302">
    <property type="entry name" value="CAP_GLY"/>
    <property type="match status" value="1"/>
</dbReference>
<keyword evidence="1" id="KW-0433">Leucine-rich repeat</keyword>
<dbReference type="PANTHER" id="PTHR45712">
    <property type="entry name" value="AGAP008170-PA"/>
    <property type="match status" value="1"/>
</dbReference>
<keyword evidence="2" id="KW-0677">Repeat</keyword>
<dbReference type="PROSITE" id="PS50245">
    <property type="entry name" value="CAP_GLY_2"/>
    <property type="match status" value="1"/>
</dbReference>
<protein>
    <recommendedName>
        <fullName evidence="4">CAP-Gly domain-containing protein</fullName>
    </recommendedName>
</protein>
<feature type="region of interest" description="Disordered" evidence="3">
    <location>
        <begin position="558"/>
        <end position="579"/>
    </location>
</feature>
<dbReference type="Proteomes" id="UP000799437">
    <property type="component" value="Unassembled WGS sequence"/>
</dbReference>
<evidence type="ECO:0000259" key="4">
    <source>
        <dbReference type="PROSITE" id="PS50245"/>
    </source>
</evidence>
<dbReference type="SUPFAM" id="SSF74924">
    <property type="entry name" value="Cap-Gly domain"/>
    <property type="match status" value="1"/>
</dbReference>
<evidence type="ECO:0000313" key="5">
    <source>
        <dbReference type="EMBL" id="KAF2761645.1"/>
    </source>
</evidence>
<dbReference type="PANTHER" id="PTHR45712:SF22">
    <property type="entry name" value="INSULIN-LIKE GROWTH FACTOR-BINDING PROTEIN COMPLEX ACID LABILE SUBUNIT"/>
    <property type="match status" value="1"/>
</dbReference>
<reference evidence="5" key="1">
    <citation type="journal article" date="2020" name="Stud. Mycol.">
        <title>101 Dothideomycetes genomes: a test case for predicting lifestyles and emergence of pathogens.</title>
        <authorList>
            <person name="Haridas S."/>
            <person name="Albert R."/>
            <person name="Binder M."/>
            <person name="Bloem J."/>
            <person name="Labutti K."/>
            <person name="Salamov A."/>
            <person name="Andreopoulos B."/>
            <person name="Baker S."/>
            <person name="Barry K."/>
            <person name="Bills G."/>
            <person name="Bluhm B."/>
            <person name="Cannon C."/>
            <person name="Castanera R."/>
            <person name="Culley D."/>
            <person name="Daum C."/>
            <person name="Ezra D."/>
            <person name="Gonzalez J."/>
            <person name="Henrissat B."/>
            <person name="Kuo A."/>
            <person name="Liang C."/>
            <person name="Lipzen A."/>
            <person name="Lutzoni F."/>
            <person name="Magnuson J."/>
            <person name="Mondo S."/>
            <person name="Nolan M."/>
            <person name="Ohm R."/>
            <person name="Pangilinan J."/>
            <person name="Park H.-J."/>
            <person name="Ramirez L."/>
            <person name="Alfaro M."/>
            <person name="Sun H."/>
            <person name="Tritt A."/>
            <person name="Yoshinaga Y."/>
            <person name="Zwiers L.-H."/>
            <person name="Turgeon B."/>
            <person name="Goodwin S."/>
            <person name="Spatafora J."/>
            <person name="Crous P."/>
            <person name="Grigoriev I."/>
        </authorList>
    </citation>
    <scope>NUCLEOTIDE SEQUENCE</scope>
    <source>
        <strain evidence="5">CBS 121739</strain>
    </source>
</reference>
<dbReference type="InterPro" id="IPR001611">
    <property type="entry name" value="Leu-rich_rpt"/>
</dbReference>
<keyword evidence="6" id="KW-1185">Reference proteome</keyword>
<feature type="compositionally biased region" description="Acidic residues" evidence="3">
    <location>
        <begin position="561"/>
        <end position="577"/>
    </location>
</feature>
<dbReference type="Gene3D" id="3.80.10.10">
    <property type="entry name" value="Ribonuclease Inhibitor"/>
    <property type="match status" value="2"/>
</dbReference>
<dbReference type="Gene3D" id="2.30.30.190">
    <property type="entry name" value="CAP Gly-rich-like domain"/>
    <property type="match status" value="1"/>
</dbReference>
<accession>A0A6A6WHS1</accession>
<dbReference type="PROSITE" id="PS51450">
    <property type="entry name" value="LRR"/>
    <property type="match status" value="1"/>
</dbReference>
<dbReference type="AlphaFoldDB" id="A0A6A6WHS1"/>
<dbReference type="SUPFAM" id="SSF52058">
    <property type="entry name" value="L domain-like"/>
    <property type="match status" value="1"/>
</dbReference>
<proteinExistence type="predicted"/>
<dbReference type="InterPro" id="IPR050333">
    <property type="entry name" value="SLRP"/>
</dbReference>
<name>A0A6A6WHS1_9PEZI</name>
<dbReference type="RefSeq" id="XP_033604096.1">
    <property type="nucleotide sequence ID" value="XM_033747910.1"/>
</dbReference>
<dbReference type="GeneID" id="54488964"/>
<evidence type="ECO:0000256" key="3">
    <source>
        <dbReference type="SAM" id="MobiDB-lite"/>
    </source>
</evidence>
<dbReference type="OrthoDB" id="5273213at2759"/>
<sequence>MSQNHVGQRLSFSDALCTVRYIGDVEGTKGDWLGVEWDDPTRGKHSGQHGRKKYFTCLRDSPTAASFVRPSRVPDAPRTFVEALKHKYASDVLQDSGLLHVPKNAPLPQLPKAIRISGKEVEEVGFEKIARRLAHLHELVIVILDGLRMCNGETVRERAPAGTIKETSPKIGELDLSRNLFEEWREVVQICEELPRLRGLRINGNRLRDIQLSNDELTRYTEALSGITTFTCNDIMLSWSEVVQLSTTFAKLTSLSASNNILKHLDFTDLSLPNSITELILEDNEFQSLADLAPVTSLPVLRRLVLKFNLISSVHSPSTPSQPLAFSATLTDLDLSYNQIASWDLINALPKVFPGLTSLRVSHNPLYASLVAPDGKPLSTDTGYLLTTARLANLKSINFGNISAKERLNAESYYLSLITSELSSALPGKRQDIIDAHPRYAELCEEYGAPEVASSAPKVNPNSLAARLLTIRFRLADDVLAKLETEGGEAEPLGLYVGPESKAARLERILKDREFISKVPKSYTIYSTLGLIGKELCLPPLSLRLFWETGEWDVVSKDQGLEEEDWDSEAEDEDGDDQERVQRVVELVAGTRLVGTWVEGDEVRMLVRLKA</sequence>
<gene>
    <name evidence="5" type="ORF">EJ05DRAFT_507289</name>
</gene>
<organism evidence="5 6">
    <name type="scientific">Pseudovirgaria hyperparasitica</name>
    <dbReference type="NCBI Taxonomy" id="470096"/>
    <lineage>
        <taxon>Eukaryota</taxon>
        <taxon>Fungi</taxon>
        <taxon>Dikarya</taxon>
        <taxon>Ascomycota</taxon>
        <taxon>Pezizomycotina</taxon>
        <taxon>Dothideomycetes</taxon>
        <taxon>Dothideomycetes incertae sedis</taxon>
        <taxon>Acrospermales</taxon>
        <taxon>Acrospermaceae</taxon>
        <taxon>Pseudovirgaria</taxon>
    </lineage>
</organism>
<feature type="domain" description="CAP-Gly" evidence="4">
    <location>
        <begin position="23"/>
        <end position="69"/>
    </location>
</feature>
<dbReference type="EMBL" id="ML996566">
    <property type="protein sequence ID" value="KAF2761645.1"/>
    <property type="molecule type" value="Genomic_DNA"/>
</dbReference>
<dbReference type="SMART" id="SM01052">
    <property type="entry name" value="CAP_GLY"/>
    <property type="match status" value="1"/>
</dbReference>
<evidence type="ECO:0000313" key="6">
    <source>
        <dbReference type="Proteomes" id="UP000799437"/>
    </source>
</evidence>
<evidence type="ECO:0000256" key="1">
    <source>
        <dbReference type="ARBA" id="ARBA00022614"/>
    </source>
</evidence>
<dbReference type="InterPro" id="IPR036859">
    <property type="entry name" value="CAP-Gly_dom_sf"/>
</dbReference>
<evidence type="ECO:0000256" key="2">
    <source>
        <dbReference type="ARBA" id="ARBA00022737"/>
    </source>
</evidence>